<reference evidence="2 3" key="1">
    <citation type="submission" date="2017-11" db="EMBL/GenBank/DDBJ databases">
        <title>De novo assembly and phasing of dikaryotic genomes from two isolates of Puccinia coronata f. sp. avenae, the causal agent of oat crown rust.</title>
        <authorList>
            <person name="Miller M.E."/>
            <person name="Zhang Y."/>
            <person name="Omidvar V."/>
            <person name="Sperschneider J."/>
            <person name="Schwessinger B."/>
            <person name="Raley C."/>
            <person name="Palmer J.M."/>
            <person name="Garnica D."/>
            <person name="Upadhyaya N."/>
            <person name="Rathjen J."/>
            <person name="Taylor J.M."/>
            <person name="Park R.F."/>
            <person name="Dodds P.N."/>
            <person name="Hirsch C.D."/>
            <person name="Kianian S.F."/>
            <person name="Figueroa M."/>
        </authorList>
    </citation>
    <scope>NUCLEOTIDE SEQUENCE [LARGE SCALE GENOMIC DNA]</scope>
    <source>
        <strain evidence="2">12SD80</strain>
    </source>
</reference>
<dbReference type="EMBL" id="PGCI01000266">
    <property type="protein sequence ID" value="PLW31555.1"/>
    <property type="molecule type" value="Genomic_DNA"/>
</dbReference>
<protein>
    <submittedName>
        <fullName evidence="2">Uncharacterized protein</fullName>
    </submittedName>
</protein>
<sequence>MGARVARNPVGTHGQPTGRWWASPSLPRGPRRGDWADRCPWAAQPSPLTAAGRSGRAIFQFFPQMAARTRPKPNRVWAAQWAPCPIAILTENLARIATSELTWDVAIQFKLGCPPPSESLSDSNSVAKHPGHRV</sequence>
<evidence type="ECO:0000256" key="1">
    <source>
        <dbReference type="SAM" id="MobiDB-lite"/>
    </source>
</evidence>
<evidence type="ECO:0000313" key="2">
    <source>
        <dbReference type="EMBL" id="PLW31555.1"/>
    </source>
</evidence>
<dbReference type="Proteomes" id="UP000235392">
    <property type="component" value="Unassembled WGS sequence"/>
</dbReference>
<name>A0A2N5U1D7_9BASI</name>
<organism evidence="2 3">
    <name type="scientific">Puccinia coronata f. sp. avenae</name>
    <dbReference type="NCBI Taxonomy" id="200324"/>
    <lineage>
        <taxon>Eukaryota</taxon>
        <taxon>Fungi</taxon>
        <taxon>Dikarya</taxon>
        <taxon>Basidiomycota</taxon>
        <taxon>Pucciniomycotina</taxon>
        <taxon>Pucciniomycetes</taxon>
        <taxon>Pucciniales</taxon>
        <taxon>Pucciniaceae</taxon>
        <taxon>Puccinia</taxon>
    </lineage>
</organism>
<proteinExistence type="predicted"/>
<accession>A0A2N5U1D7</accession>
<dbReference type="AlphaFoldDB" id="A0A2N5U1D7"/>
<evidence type="ECO:0000313" key="3">
    <source>
        <dbReference type="Proteomes" id="UP000235392"/>
    </source>
</evidence>
<feature type="region of interest" description="Disordered" evidence="1">
    <location>
        <begin position="1"/>
        <end position="35"/>
    </location>
</feature>
<comment type="caution">
    <text evidence="2">The sequence shown here is derived from an EMBL/GenBank/DDBJ whole genome shotgun (WGS) entry which is preliminary data.</text>
</comment>
<gene>
    <name evidence="2" type="ORF">PCASD_19119</name>
</gene>